<proteinExistence type="predicted"/>
<feature type="region of interest" description="Disordered" evidence="1">
    <location>
        <begin position="1"/>
        <end position="45"/>
    </location>
</feature>
<evidence type="ECO:0000313" key="3">
    <source>
        <dbReference type="Proteomes" id="UP001151088"/>
    </source>
</evidence>
<organism evidence="2 3">
    <name type="scientific">Ancylobacter mangrovi</name>
    <dbReference type="NCBI Taxonomy" id="2972472"/>
    <lineage>
        <taxon>Bacteria</taxon>
        <taxon>Pseudomonadati</taxon>
        <taxon>Pseudomonadota</taxon>
        <taxon>Alphaproteobacteria</taxon>
        <taxon>Hyphomicrobiales</taxon>
        <taxon>Xanthobacteraceae</taxon>
        <taxon>Ancylobacter</taxon>
    </lineage>
</organism>
<dbReference type="RefSeq" id="WP_258730902.1">
    <property type="nucleotide sequence ID" value="NZ_JANTHZ010000001.1"/>
</dbReference>
<protein>
    <submittedName>
        <fullName evidence="2">Uncharacterized protein</fullName>
    </submittedName>
</protein>
<sequence>MARIGEGPVAGDGTPTEAGLARTAGPLAPAPERAPGRSPGEARSHPIAIRSCAGDWVEVRSKEEILATLDENGRLDGMPFMPEMFDYCGKRIRVAKRGHKSCDTIHPLSSRTLKDGVLLEGVRCNGAGHGGCQALCSVFWKEAWLRRVDADGAELAPASAPVPSPASIGRCTQEDVERAARNGVSASGKPRWQCQATDFPLYTKLMGRWNFSQFAEDLASRNVGLGTMAMSAIYFAYENLARPRSRFGAPGRWFYNVFQSLWGGVPYPRMWGHLDDSTHAPVYPLDLQPGELVRVKPYEQIMATLDARNHHRGLYFDGEMVPYCGGVYRVRARVDHFLDEKTGVMRIMKTPAVILENVWCRGRISGKRVFCPRAIYCWWREAWLERAPEATAPTVDTALGARAYLQEVREELG</sequence>
<dbReference type="Proteomes" id="UP001151088">
    <property type="component" value="Unassembled WGS sequence"/>
</dbReference>
<name>A0A9X2T0K5_9HYPH</name>
<accession>A0A9X2T0K5</accession>
<evidence type="ECO:0000256" key="1">
    <source>
        <dbReference type="SAM" id="MobiDB-lite"/>
    </source>
</evidence>
<reference evidence="2" key="1">
    <citation type="submission" date="2022-08" db="EMBL/GenBank/DDBJ databases">
        <authorList>
            <person name="Li F."/>
        </authorList>
    </citation>
    <scope>NUCLEOTIDE SEQUENCE</scope>
    <source>
        <strain evidence="2">MQZ15Z-1</strain>
    </source>
</reference>
<dbReference type="AlphaFoldDB" id="A0A9X2T0K5"/>
<comment type="caution">
    <text evidence="2">The sequence shown here is derived from an EMBL/GenBank/DDBJ whole genome shotgun (WGS) entry which is preliminary data.</text>
</comment>
<dbReference type="EMBL" id="JANTHZ010000001">
    <property type="protein sequence ID" value="MCS0493955.1"/>
    <property type="molecule type" value="Genomic_DNA"/>
</dbReference>
<keyword evidence="3" id="KW-1185">Reference proteome</keyword>
<evidence type="ECO:0000313" key="2">
    <source>
        <dbReference type="EMBL" id="MCS0493955.1"/>
    </source>
</evidence>
<gene>
    <name evidence="2" type="ORF">NVS89_02520</name>
</gene>